<feature type="transmembrane region" description="Helical" evidence="7">
    <location>
        <begin position="207"/>
        <end position="229"/>
    </location>
</feature>
<evidence type="ECO:0000259" key="9">
    <source>
        <dbReference type="PROSITE" id="PS50928"/>
    </source>
</evidence>
<dbReference type="Proteomes" id="UP000182652">
    <property type="component" value="Unassembled WGS sequence"/>
</dbReference>
<feature type="compositionally biased region" description="Low complexity" evidence="8">
    <location>
        <begin position="39"/>
        <end position="50"/>
    </location>
</feature>
<dbReference type="Pfam" id="PF00528">
    <property type="entry name" value="BPD_transp_1"/>
    <property type="match status" value="1"/>
</dbReference>
<evidence type="ECO:0000313" key="11">
    <source>
        <dbReference type="Proteomes" id="UP000182652"/>
    </source>
</evidence>
<proteinExistence type="inferred from homology"/>
<feature type="transmembrane region" description="Helical" evidence="7">
    <location>
        <begin position="260"/>
        <end position="281"/>
    </location>
</feature>
<dbReference type="GO" id="GO:0005886">
    <property type="term" value="C:plasma membrane"/>
    <property type="evidence" value="ECO:0007669"/>
    <property type="project" value="UniProtKB-SubCell"/>
</dbReference>
<feature type="transmembrane region" description="Helical" evidence="7">
    <location>
        <begin position="316"/>
        <end position="337"/>
    </location>
</feature>
<evidence type="ECO:0000256" key="7">
    <source>
        <dbReference type="RuleBase" id="RU363032"/>
    </source>
</evidence>
<evidence type="ECO:0000256" key="4">
    <source>
        <dbReference type="ARBA" id="ARBA00022692"/>
    </source>
</evidence>
<sequence>MSSTPAAASQAPAQDGQAQDGQAHNGDAATGNRPGGHGAATAARPTRGGRSRAAARAPWILLAPFLALFTLTFVLPILVALVSSFTKVTRSGLFGEKGVTSGFAGFDNYAQALGDANFIASIGRVLLFGVVQVPVMIVLCTVLALLLESASARWPGFFRAAYFMPYGVPGVIATILWSFLYVPGLSPFIDIAGSLGITLDFLGPDHVLWSIANIVTWSYTGYNMLIIVAQLKAIPAELYEAARVDGASPWRIARSIQLPLITPALVLTTVFSIIGTLQLFAEAQVLKTSAPAIDSQYTPNLSAYSTAFAYNDYNVAAAQAVLIALAAFILSFVFLRLTNRKSS</sequence>
<dbReference type="PANTHER" id="PTHR43227">
    <property type="entry name" value="BLL4140 PROTEIN"/>
    <property type="match status" value="1"/>
</dbReference>
<feature type="transmembrane region" description="Helical" evidence="7">
    <location>
        <begin position="59"/>
        <end position="82"/>
    </location>
</feature>
<evidence type="ECO:0000256" key="8">
    <source>
        <dbReference type="SAM" id="MobiDB-lite"/>
    </source>
</evidence>
<feature type="domain" description="ABC transmembrane type-1" evidence="9">
    <location>
        <begin position="122"/>
        <end position="334"/>
    </location>
</feature>
<evidence type="ECO:0000256" key="6">
    <source>
        <dbReference type="ARBA" id="ARBA00023136"/>
    </source>
</evidence>
<protein>
    <submittedName>
        <fullName evidence="10">Carbohydrate ABC transporter membrane protein 1, CUT1 family</fullName>
    </submittedName>
</protein>
<gene>
    <name evidence="10" type="ORF">SAMN04489745_0888</name>
</gene>
<comment type="similarity">
    <text evidence="7">Belongs to the binding-protein-dependent transport system permease family.</text>
</comment>
<evidence type="ECO:0000256" key="3">
    <source>
        <dbReference type="ARBA" id="ARBA00022475"/>
    </source>
</evidence>
<accession>A0A1H4L683</accession>
<dbReference type="PROSITE" id="PS50928">
    <property type="entry name" value="ABC_TM1"/>
    <property type="match status" value="1"/>
</dbReference>
<comment type="subcellular location">
    <subcellularLocation>
        <location evidence="1 7">Cell membrane</location>
        <topology evidence="1 7">Multi-pass membrane protein</topology>
    </subcellularLocation>
</comment>
<dbReference type="InterPro" id="IPR050809">
    <property type="entry name" value="UgpAE/MalFG_permease"/>
</dbReference>
<feature type="transmembrane region" description="Helical" evidence="7">
    <location>
        <begin position="159"/>
        <end position="180"/>
    </location>
</feature>
<dbReference type="GO" id="GO:0055085">
    <property type="term" value="P:transmembrane transport"/>
    <property type="evidence" value="ECO:0007669"/>
    <property type="project" value="InterPro"/>
</dbReference>
<evidence type="ECO:0000256" key="1">
    <source>
        <dbReference type="ARBA" id="ARBA00004651"/>
    </source>
</evidence>
<keyword evidence="11" id="KW-1185">Reference proteome</keyword>
<evidence type="ECO:0000313" key="10">
    <source>
        <dbReference type="EMBL" id="SEB65865.1"/>
    </source>
</evidence>
<keyword evidence="6 7" id="KW-0472">Membrane</keyword>
<evidence type="ECO:0000256" key="5">
    <source>
        <dbReference type="ARBA" id="ARBA00022989"/>
    </source>
</evidence>
<evidence type="ECO:0000256" key="2">
    <source>
        <dbReference type="ARBA" id="ARBA00022448"/>
    </source>
</evidence>
<dbReference type="CDD" id="cd06261">
    <property type="entry name" value="TM_PBP2"/>
    <property type="match status" value="1"/>
</dbReference>
<dbReference type="STRING" id="156980.SAMN04489745_0888"/>
<dbReference type="RefSeq" id="WP_082724259.1">
    <property type="nucleotide sequence ID" value="NZ_FNSN01000003.1"/>
</dbReference>
<keyword evidence="4 7" id="KW-0812">Transmembrane</keyword>
<keyword evidence="3" id="KW-1003">Cell membrane</keyword>
<dbReference type="InterPro" id="IPR035906">
    <property type="entry name" value="MetI-like_sf"/>
</dbReference>
<keyword evidence="5 7" id="KW-1133">Transmembrane helix</keyword>
<feature type="transmembrane region" description="Helical" evidence="7">
    <location>
        <begin position="125"/>
        <end position="147"/>
    </location>
</feature>
<name>A0A1H4L683_9MICC</name>
<feature type="compositionally biased region" description="Low complexity" evidence="8">
    <location>
        <begin position="1"/>
        <end position="29"/>
    </location>
</feature>
<dbReference type="AlphaFoldDB" id="A0A1H4L683"/>
<dbReference type="EMBL" id="FNSN01000003">
    <property type="protein sequence ID" value="SEB65865.1"/>
    <property type="molecule type" value="Genomic_DNA"/>
</dbReference>
<organism evidence="10 11">
    <name type="scientific">Arthrobacter woluwensis</name>
    <dbReference type="NCBI Taxonomy" id="156980"/>
    <lineage>
        <taxon>Bacteria</taxon>
        <taxon>Bacillati</taxon>
        <taxon>Actinomycetota</taxon>
        <taxon>Actinomycetes</taxon>
        <taxon>Micrococcales</taxon>
        <taxon>Micrococcaceae</taxon>
        <taxon>Arthrobacter</taxon>
    </lineage>
</organism>
<reference evidence="10 11" key="1">
    <citation type="submission" date="2016-10" db="EMBL/GenBank/DDBJ databases">
        <authorList>
            <person name="de Groot N.N."/>
        </authorList>
    </citation>
    <scope>NUCLEOTIDE SEQUENCE [LARGE SCALE GENOMIC DNA]</scope>
    <source>
        <strain evidence="10 11">DSM 10495</strain>
    </source>
</reference>
<dbReference type="Gene3D" id="1.10.3720.10">
    <property type="entry name" value="MetI-like"/>
    <property type="match status" value="1"/>
</dbReference>
<feature type="region of interest" description="Disordered" evidence="8">
    <location>
        <begin position="1"/>
        <end position="50"/>
    </location>
</feature>
<dbReference type="InterPro" id="IPR000515">
    <property type="entry name" value="MetI-like"/>
</dbReference>
<dbReference type="PANTHER" id="PTHR43227:SF8">
    <property type="entry name" value="DIACETYLCHITOBIOSE UPTAKE SYSTEM PERMEASE PROTEIN DASB"/>
    <property type="match status" value="1"/>
</dbReference>
<dbReference type="SUPFAM" id="SSF161098">
    <property type="entry name" value="MetI-like"/>
    <property type="match status" value="1"/>
</dbReference>
<keyword evidence="2 7" id="KW-0813">Transport</keyword>